<evidence type="ECO:0000313" key="3">
    <source>
        <dbReference type="Proteomes" id="UP001208938"/>
    </source>
</evidence>
<feature type="transmembrane region" description="Helical" evidence="1">
    <location>
        <begin position="82"/>
        <end position="100"/>
    </location>
</feature>
<dbReference type="Proteomes" id="UP001208938">
    <property type="component" value="Unassembled WGS sequence"/>
</dbReference>
<dbReference type="PROSITE" id="PS51257">
    <property type="entry name" value="PROKAR_LIPOPROTEIN"/>
    <property type="match status" value="1"/>
</dbReference>
<keyword evidence="1" id="KW-1133">Transmembrane helix</keyword>
<keyword evidence="3" id="KW-1185">Reference proteome</keyword>
<evidence type="ECO:0000256" key="1">
    <source>
        <dbReference type="SAM" id="Phobius"/>
    </source>
</evidence>
<evidence type="ECO:0008006" key="4">
    <source>
        <dbReference type="Google" id="ProtNLM"/>
    </source>
</evidence>
<accession>A0ABT3GYU3</accession>
<feature type="transmembrane region" description="Helical" evidence="1">
    <location>
        <begin position="12"/>
        <end position="32"/>
    </location>
</feature>
<protein>
    <recommendedName>
        <fullName evidence="4">DUF2178 domain-containing protein</fullName>
    </recommendedName>
</protein>
<dbReference type="EMBL" id="JAPDFL010000001">
    <property type="protein sequence ID" value="MCW1932723.1"/>
    <property type="molecule type" value="Genomic_DNA"/>
</dbReference>
<organism evidence="2 3">
    <name type="scientific">Pararhodobacter zhoushanensis</name>
    <dbReference type="NCBI Taxonomy" id="2479545"/>
    <lineage>
        <taxon>Bacteria</taxon>
        <taxon>Pseudomonadati</taxon>
        <taxon>Pseudomonadota</taxon>
        <taxon>Alphaproteobacteria</taxon>
        <taxon>Rhodobacterales</taxon>
        <taxon>Paracoccaceae</taxon>
        <taxon>Pararhodobacter</taxon>
    </lineage>
</organism>
<comment type="caution">
    <text evidence="2">The sequence shown here is derived from an EMBL/GenBank/DDBJ whole genome shotgun (WGS) entry which is preliminary data.</text>
</comment>
<evidence type="ECO:0000313" key="2">
    <source>
        <dbReference type="EMBL" id="MCW1932723.1"/>
    </source>
</evidence>
<sequence>MRPETIAAIRTTALGLTGLGCLAYGLAALVLGRPDPVAWYWPSVLGLLAAAVISVAFMAAGRAAATASKDELYRLVWRRASAQAYWASLAIFALFAVLGATGQVVWPAAVAAMGCLMGASFLCLFVLHDLRMR</sequence>
<reference evidence="2 3" key="1">
    <citation type="submission" date="2022-10" db="EMBL/GenBank/DDBJ databases">
        <title>Pararhodobacter sp. nov., isolated from marine algae.</title>
        <authorList>
            <person name="Choi B.J."/>
            <person name="Kim J.M."/>
            <person name="Lee J.K."/>
            <person name="Choi D.G."/>
            <person name="Jeon C.O."/>
        </authorList>
    </citation>
    <scope>NUCLEOTIDE SEQUENCE [LARGE SCALE GENOMIC DNA]</scope>
    <source>
        <strain evidence="2 3">ZQ420</strain>
    </source>
</reference>
<keyword evidence="1" id="KW-0472">Membrane</keyword>
<name>A0ABT3GYU3_9RHOB</name>
<feature type="transmembrane region" description="Helical" evidence="1">
    <location>
        <begin position="38"/>
        <end position="61"/>
    </location>
</feature>
<proteinExistence type="predicted"/>
<keyword evidence="1" id="KW-0812">Transmembrane</keyword>
<dbReference type="RefSeq" id="WP_264505701.1">
    <property type="nucleotide sequence ID" value="NZ_JAPDFL010000001.1"/>
</dbReference>
<feature type="transmembrane region" description="Helical" evidence="1">
    <location>
        <begin position="106"/>
        <end position="127"/>
    </location>
</feature>
<gene>
    <name evidence="2" type="ORF">OKW52_10765</name>
</gene>